<gene>
    <name evidence="6" type="primary">rhaD</name>
    <name evidence="9" type="ORF">RV04_GL000394</name>
</gene>
<evidence type="ECO:0000313" key="10">
    <source>
        <dbReference type="Proteomes" id="UP000182077"/>
    </source>
</evidence>
<dbReference type="AlphaFoldDB" id="A0A1L8TS85"/>
<evidence type="ECO:0000256" key="4">
    <source>
        <dbReference type="ARBA" id="ARBA00023239"/>
    </source>
</evidence>
<evidence type="ECO:0000256" key="1">
    <source>
        <dbReference type="ARBA" id="ARBA00022490"/>
    </source>
</evidence>
<dbReference type="NCBIfam" id="TIGR02624">
    <property type="entry name" value="rhamnu_1P_ald"/>
    <property type="match status" value="1"/>
</dbReference>
<sequence length="300" mass="33455">MLASLHIEGFFHESAKKILEESIVKNIVEAPFVKEMVEVTSNLYRLGWDERNGGNVSYLLDEEVVQEYLDTTNVLRTISMDFDGTALSGKYFIVTGSGKYFKNVIQDPANNLGVIRVSEDGHGVELLWGYTDGGVPTSELPAHLMSHIARLEVDPENRIVMHCHASHLLAMTFTHELTAKAMTRTLWEMCTECMVVFPEGIQVLPWLIPGSNEIGQATAEKMKAARLVLWSFHGVYGAGRTMDETFGLIETAEKAAQIYTYVQAQGGVRQTITDENFIDLAKQFGITPNPEFFEAQVTSI</sequence>
<dbReference type="EC" id="4.1.2.19" evidence="6 7"/>
<evidence type="ECO:0000256" key="5">
    <source>
        <dbReference type="ARBA" id="ARBA00023308"/>
    </source>
</evidence>
<comment type="catalytic activity">
    <reaction evidence="6">
        <text>L-rhamnulose 1-phosphate = (S)-lactaldehyde + dihydroxyacetone phosphate</text>
        <dbReference type="Rhea" id="RHEA:19689"/>
        <dbReference type="ChEBI" id="CHEBI:18041"/>
        <dbReference type="ChEBI" id="CHEBI:57642"/>
        <dbReference type="ChEBI" id="CHEBI:58313"/>
        <dbReference type="EC" id="4.1.2.19"/>
    </reaction>
</comment>
<feature type="binding site" evidence="6">
    <location>
        <position position="164"/>
    </location>
    <ligand>
        <name>Zn(2+)</name>
        <dbReference type="ChEBI" id="CHEBI:29105"/>
    </ligand>
</feature>
<dbReference type="GO" id="GO:0008994">
    <property type="term" value="F:rhamnulose-1-phosphate aldolase activity"/>
    <property type="evidence" value="ECO:0007669"/>
    <property type="project" value="UniProtKB-UniRule"/>
</dbReference>
<evidence type="ECO:0000256" key="3">
    <source>
        <dbReference type="ARBA" id="ARBA00022833"/>
    </source>
</evidence>
<organism evidence="9 10">
    <name type="scientific">Enterococcus hermanniensis</name>
    <dbReference type="NCBI Taxonomy" id="249189"/>
    <lineage>
        <taxon>Bacteria</taxon>
        <taxon>Bacillati</taxon>
        <taxon>Bacillota</taxon>
        <taxon>Bacilli</taxon>
        <taxon>Lactobacillales</taxon>
        <taxon>Enterococcaceae</taxon>
        <taxon>Enterococcus</taxon>
    </lineage>
</organism>
<dbReference type="Gene3D" id="3.40.225.10">
    <property type="entry name" value="Class II aldolase/adducin N-terminal domain"/>
    <property type="match status" value="1"/>
</dbReference>
<evidence type="ECO:0000313" key="9">
    <source>
        <dbReference type="EMBL" id="OJG47147.1"/>
    </source>
</evidence>
<feature type="domain" description="Class II aldolase/adducin N-terminal" evidence="8">
    <location>
        <begin position="34"/>
        <end position="260"/>
    </location>
</feature>
<name>A0A1L8TS85_9ENTE</name>
<dbReference type="GO" id="GO:0046872">
    <property type="term" value="F:metal ion binding"/>
    <property type="evidence" value="ECO:0007669"/>
    <property type="project" value="UniProtKB-KW"/>
</dbReference>
<dbReference type="InterPro" id="IPR013447">
    <property type="entry name" value="Rhamnulose-1-P_Aldolase"/>
</dbReference>
<proteinExistence type="inferred from homology"/>
<evidence type="ECO:0000256" key="7">
    <source>
        <dbReference type="NCBIfam" id="TIGR02624"/>
    </source>
</evidence>
<dbReference type="Pfam" id="PF00596">
    <property type="entry name" value="Aldolase_II"/>
    <property type="match status" value="1"/>
</dbReference>
<evidence type="ECO:0000259" key="8">
    <source>
        <dbReference type="SMART" id="SM01007"/>
    </source>
</evidence>
<protein>
    <recommendedName>
        <fullName evidence="6 7">Rhamnulose-1-phosphate aldolase</fullName>
        <ecNumber evidence="6 7">4.1.2.19</ecNumber>
    </recommendedName>
</protein>
<comment type="subcellular location">
    <subcellularLocation>
        <location evidence="6">Cytoplasm</location>
    </subcellularLocation>
</comment>
<keyword evidence="1 6" id="KW-0963">Cytoplasm</keyword>
<keyword evidence="4 6" id="KW-0456">Lyase</keyword>
<keyword evidence="5 6" id="KW-0684">Rhamnose metabolism</keyword>
<comment type="cofactor">
    <cofactor evidence="6">
        <name>Zn(2+)</name>
        <dbReference type="ChEBI" id="CHEBI:29105"/>
    </cofactor>
    <text evidence="6">Binds 1 zinc ion per subunit.</text>
</comment>
<comment type="similarity">
    <text evidence="6">Belongs to the aldolase class II family. RhaD subfamily.</text>
</comment>
<dbReference type="PANTHER" id="PTHR22789">
    <property type="entry name" value="FUCULOSE PHOSPHATE ALDOLASE"/>
    <property type="match status" value="1"/>
</dbReference>
<feature type="active site" evidence="6">
    <location>
        <position position="139"/>
    </location>
</feature>
<dbReference type="InterPro" id="IPR036409">
    <property type="entry name" value="Aldolase_II/adducin_N_sf"/>
</dbReference>
<dbReference type="HAMAP" id="MF_00770">
    <property type="entry name" value="RhaD"/>
    <property type="match status" value="1"/>
</dbReference>
<dbReference type="Proteomes" id="UP000182077">
    <property type="component" value="Unassembled WGS sequence"/>
</dbReference>
<dbReference type="GO" id="GO:0019323">
    <property type="term" value="P:pentose catabolic process"/>
    <property type="evidence" value="ECO:0007669"/>
    <property type="project" value="TreeGrafter"/>
</dbReference>
<dbReference type="NCBIfam" id="NF002963">
    <property type="entry name" value="PRK03634.1"/>
    <property type="match status" value="1"/>
</dbReference>
<dbReference type="InterPro" id="IPR001303">
    <property type="entry name" value="Aldolase_II/adducin_N"/>
</dbReference>
<reference evidence="9 10" key="1">
    <citation type="submission" date="2014-12" db="EMBL/GenBank/DDBJ databases">
        <title>Draft genome sequences of 29 type strains of Enterococci.</title>
        <authorList>
            <person name="Zhong Z."/>
            <person name="Sun Z."/>
            <person name="Liu W."/>
            <person name="Zhang W."/>
            <person name="Zhang H."/>
        </authorList>
    </citation>
    <scope>NUCLEOTIDE SEQUENCE [LARGE SCALE GENOMIC DNA]</scope>
    <source>
        <strain evidence="9 10">DSM 17122</strain>
    </source>
</reference>
<comment type="function">
    <text evidence="6">Catalyzes the reversible cleavage of L-rhamnulose-1-phosphate to dihydroxyacetone phosphate (DHAP) and L-lactaldehyde.</text>
</comment>
<dbReference type="STRING" id="249189.RV04_GL000394"/>
<dbReference type="GO" id="GO:0019301">
    <property type="term" value="P:rhamnose catabolic process"/>
    <property type="evidence" value="ECO:0007669"/>
    <property type="project" value="UniProtKB-UniRule"/>
</dbReference>
<dbReference type="InterPro" id="IPR050197">
    <property type="entry name" value="Aldolase_class_II_sugar_metab"/>
</dbReference>
<dbReference type="EMBL" id="JXKQ01000001">
    <property type="protein sequence ID" value="OJG47147.1"/>
    <property type="molecule type" value="Genomic_DNA"/>
</dbReference>
<comment type="pathway">
    <text evidence="6">Carbohydrate degradation; L-rhamnose degradation; glycerone phosphate from L-rhamnose: step 3/3.</text>
</comment>
<dbReference type="PANTHER" id="PTHR22789:SF0">
    <property type="entry name" value="3-OXO-TETRONATE 4-PHOSPHATE DECARBOXYLASE-RELATED"/>
    <property type="match status" value="1"/>
</dbReference>
<keyword evidence="3 6" id="KW-0862">Zinc</keyword>
<dbReference type="UniPathway" id="UPA00541">
    <property type="reaction ID" value="UER00603"/>
</dbReference>
<evidence type="ECO:0000256" key="2">
    <source>
        <dbReference type="ARBA" id="ARBA00022723"/>
    </source>
</evidence>
<dbReference type="GO" id="GO:0005829">
    <property type="term" value="C:cytosol"/>
    <property type="evidence" value="ECO:0007669"/>
    <property type="project" value="TreeGrafter"/>
</dbReference>
<keyword evidence="2 6" id="KW-0479">Metal-binding</keyword>
<comment type="caution">
    <text evidence="9">The sequence shown here is derived from an EMBL/GenBank/DDBJ whole genome shotgun (WGS) entry which is preliminary data.</text>
</comment>
<keyword evidence="10" id="KW-1185">Reference proteome</keyword>
<feature type="binding site" evidence="6">
    <location>
        <position position="233"/>
    </location>
    <ligand>
        <name>Zn(2+)</name>
        <dbReference type="ChEBI" id="CHEBI:29105"/>
    </ligand>
</feature>
<feature type="binding site" evidence="6">
    <location>
        <position position="162"/>
    </location>
    <ligand>
        <name>Zn(2+)</name>
        <dbReference type="ChEBI" id="CHEBI:29105"/>
    </ligand>
</feature>
<dbReference type="SMART" id="SM01007">
    <property type="entry name" value="Aldolase_II"/>
    <property type="match status" value="1"/>
</dbReference>
<evidence type="ECO:0000256" key="6">
    <source>
        <dbReference type="HAMAP-Rule" id="MF_00770"/>
    </source>
</evidence>
<accession>A0A1L8TS85</accession>
<dbReference type="SUPFAM" id="SSF53639">
    <property type="entry name" value="AraD/HMP-PK domain-like"/>
    <property type="match status" value="1"/>
</dbReference>